<keyword evidence="2" id="KW-1185">Reference proteome</keyword>
<dbReference type="PANTHER" id="PTHR10000:SF23">
    <property type="entry name" value="5-AMINO-6-(5-PHOSPHO-D-RIBITYLAMINO)URACIL PHOSPHATASE YITU"/>
    <property type="match status" value="1"/>
</dbReference>
<dbReference type="InterPro" id="IPR006379">
    <property type="entry name" value="HAD-SF_hydro_IIB"/>
</dbReference>
<dbReference type="PANTHER" id="PTHR10000">
    <property type="entry name" value="PHOSPHOSERINE PHOSPHATASE"/>
    <property type="match status" value="1"/>
</dbReference>
<proteinExistence type="predicted"/>
<sequence>MTKNKKMIAIDLDGTLLRSDSTLSAYTIDTLKKISSQGHQIIISTGRPFRMALPFYKELGLTGPMITFNGALTHIPGQKWNFEHSVRIDRDILLDVLKVQDDFEMDFVASEYKDKVFLSYQDRSTINPALFGLEAITDAMTLEISKITSDPNALLMQTRNRDKYQIADTLKSYLNNQVEVDSWGGPLNILEMAPKGVHKAYALDYLLRTLNRDPQDLIAFGDEHNDTEMLAYAGTGYAMKNANPLLLPFAKEQTNWTNDEDGVARTLEALFL</sequence>
<dbReference type="SFLD" id="SFLDG01140">
    <property type="entry name" value="C2.B:_Phosphomannomutase_and_P"/>
    <property type="match status" value="1"/>
</dbReference>
<evidence type="ECO:0000313" key="1">
    <source>
        <dbReference type="EMBL" id="MFC3928667.1"/>
    </source>
</evidence>
<dbReference type="EC" id="3.1.3.-" evidence="1"/>
<dbReference type="RefSeq" id="WP_380427436.1">
    <property type="nucleotide sequence ID" value="NZ_JBHRZV010000051.1"/>
</dbReference>
<gene>
    <name evidence="1" type="ORF">ACFORF_08855</name>
</gene>
<dbReference type="GO" id="GO:0016787">
    <property type="term" value="F:hydrolase activity"/>
    <property type="evidence" value="ECO:0007669"/>
    <property type="project" value="UniProtKB-KW"/>
</dbReference>
<organism evidence="1 2">
    <name type="scientific">Streptococcus caprae</name>
    <dbReference type="NCBI Taxonomy" id="1640501"/>
    <lineage>
        <taxon>Bacteria</taxon>
        <taxon>Bacillati</taxon>
        <taxon>Bacillota</taxon>
        <taxon>Bacilli</taxon>
        <taxon>Lactobacillales</taxon>
        <taxon>Streptococcaceae</taxon>
        <taxon>Streptococcus</taxon>
    </lineage>
</organism>
<dbReference type="Gene3D" id="3.30.1240.10">
    <property type="match status" value="1"/>
</dbReference>
<dbReference type="NCBIfam" id="TIGR00099">
    <property type="entry name" value="Cof-subfamily"/>
    <property type="match status" value="1"/>
</dbReference>
<dbReference type="Gene3D" id="3.40.50.1000">
    <property type="entry name" value="HAD superfamily/HAD-like"/>
    <property type="match status" value="1"/>
</dbReference>
<dbReference type="InterPro" id="IPR023214">
    <property type="entry name" value="HAD_sf"/>
</dbReference>
<dbReference type="SFLD" id="SFLDS00003">
    <property type="entry name" value="Haloacid_Dehalogenase"/>
    <property type="match status" value="1"/>
</dbReference>
<keyword evidence="1" id="KW-0378">Hydrolase</keyword>
<reference evidence="2" key="1">
    <citation type="journal article" date="2019" name="Int. J. Syst. Evol. Microbiol.">
        <title>The Global Catalogue of Microorganisms (GCM) 10K type strain sequencing project: providing services to taxonomists for standard genome sequencing and annotation.</title>
        <authorList>
            <consortium name="The Broad Institute Genomics Platform"/>
            <consortium name="The Broad Institute Genome Sequencing Center for Infectious Disease"/>
            <person name="Wu L."/>
            <person name="Ma J."/>
        </authorList>
    </citation>
    <scope>NUCLEOTIDE SEQUENCE [LARGE SCALE GENOMIC DNA]</scope>
    <source>
        <strain evidence="2">CCUG 67170</strain>
    </source>
</reference>
<dbReference type="Pfam" id="PF08282">
    <property type="entry name" value="Hydrolase_3"/>
    <property type="match status" value="1"/>
</dbReference>
<dbReference type="NCBIfam" id="TIGR01484">
    <property type="entry name" value="HAD-SF-IIB"/>
    <property type="match status" value="1"/>
</dbReference>
<comment type="caution">
    <text evidence="1">The sequence shown here is derived from an EMBL/GenBank/DDBJ whole genome shotgun (WGS) entry which is preliminary data.</text>
</comment>
<accession>A0ABV8CX70</accession>
<protein>
    <submittedName>
        <fullName evidence="1">Cof-type HAD-IIB family hydrolase</fullName>
        <ecNumber evidence="1">3.1.3.-</ecNumber>
    </submittedName>
</protein>
<dbReference type="SUPFAM" id="SSF56784">
    <property type="entry name" value="HAD-like"/>
    <property type="match status" value="1"/>
</dbReference>
<dbReference type="EMBL" id="JBHRZV010000051">
    <property type="protein sequence ID" value="MFC3928667.1"/>
    <property type="molecule type" value="Genomic_DNA"/>
</dbReference>
<dbReference type="InterPro" id="IPR036412">
    <property type="entry name" value="HAD-like_sf"/>
</dbReference>
<name>A0ABV8CX70_9STRE</name>
<dbReference type="Proteomes" id="UP001595807">
    <property type="component" value="Unassembled WGS sequence"/>
</dbReference>
<dbReference type="CDD" id="cd07516">
    <property type="entry name" value="HAD_Pase"/>
    <property type="match status" value="1"/>
</dbReference>
<evidence type="ECO:0000313" key="2">
    <source>
        <dbReference type="Proteomes" id="UP001595807"/>
    </source>
</evidence>
<dbReference type="InterPro" id="IPR000150">
    <property type="entry name" value="Cof"/>
</dbReference>